<keyword evidence="1" id="KW-0472">Membrane</keyword>
<accession>N1V6M3</accession>
<feature type="transmembrane region" description="Helical" evidence="1">
    <location>
        <begin position="35"/>
        <end position="57"/>
    </location>
</feature>
<evidence type="ECO:0000313" key="2">
    <source>
        <dbReference type="EMBL" id="EMY35669.1"/>
    </source>
</evidence>
<sequence>MIILVQIVLVLAVIIGAIALMRGGGNAKHQAVRRLLLLVFAALAVLSVFFPGLLTRLANALGIGRGTDLVLYGLIVAFMVFMASSFQRGRQLEDRITKLARRIALDEAPRPDAVSGDKNDG</sequence>
<gene>
    <name evidence="2" type="ORF">D477_003203</name>
</gene>
<reference evidence="2 3" key="1">
    <citation type="journal article" date="2013" name="Genome Announc.">
        <title>Draft Genome Sequence of Arthrobacter crystallopoietes Strain BAB-32, Revealing Genes for Bioremediation.</title>
        <authorList>
            <person name="Joshi M.N."/>
            <person name="Pandit A.S."/>
            <person name="Sharma A."/>
            <person name="Pandya R.V."/>
            <person name="Desai S.M."/>
            <person name="Saxena A.K."/>
            <person name="Bagatharia S.B."/>
        </authorList>
    </citation>
    <scope>NUCLEOTIDE SEQUENCE [LARGE SCALE GENOMIC DNA]</scope>
    <source>
        <strain evidence="2 3">BAB-32</strain>
    </source>
</reference>
<dbReference type="EMBL" id="ANPE02000067">
    <property type="protein sequence ID" value="EMY35669.1"/>
    <property type="molecule type" value="Genomic_DNA"/>
</dbReference>
<dbReference type="OrthoDB" id="8904808at2"/>
<feature type="transmembrane region" description="Helical" evidence="1">
    <location>
        <begin position="69"/>
        <end position="86"/>
    </location>
</feature>
<protein>
    <submittedName>
        <fullName evidence="2">Uncharacterized protein</fullName>
    </submittedName>
</protein>
<dbReference type="Proteomes" id="UP000010729">
    <property type="component" value="Unassembled WGS sequence"/>
</dbReference>
<proteinExistence type="predicted"/>
<dbReference type="InterPro" id="IPR019277">
    <property type="entry name" value="DUF2304"/>
</dbReference>
<evidence type="ECO:0000313" key="3">
    <source>
        <dbReference type="Proteomes" id="UP000010729"/>
    </source>
</evidence>
<organism evidence="2 3">
    <name type="scientific">Arthrobacter crystallopoietes BAB-32</name>
    <dbReference type="NCBI Taxonomy" id="1246476"/>
    <lineage>
        <taxon>Bacteria</taxon>
        <taxon>Bacillati</taxon>
        <taxon>Actinomycetota</taxon>
        <taxon>Actinomycetes</taxon>
        <taxon>Micrococcales</taxon>
        <taxon>Micrococcaceae</taxon>
        <taxon>Crystallibacter</taxon>
    </lineage>
</organism>
<comment type="caution">
    <text evidence="2">The sequence shown here is derived from an EMBL/GenBank/DDBJ whole genome shotgun (WGS) entry which is preliminary data.</text>
</comment>
<dbReference type="Pfam" id="PF10066">
    <property type="entry name" value="DUF2304"/>
    <property type="match status" value="1"/>
</dbReference>
<feature type="transmembrane region" description="Helical" evidence="1">
    <location>
        <begin position="6"/>
        <end position="23"/>
    </location>
</feature>
<dbReference type="AlphaFoldDB" id="N1V6M3"/>
<dbReference type="RefSeq" id="WP_005267201.1">
    <property type="nucleotide sequence ID" value="NZ_ANPE02000067.1"/>
</dbReference>
<name>N1V6M3_9MICC</name>
<keyword evidence="1" id="KW-0812">Transmembrane</keyword>
<keyword evidence="1" id="KW-1133">Transmembrane helix</keyword>
<evidence type="ECO:0000256" key="1">
    <source>
        <dbReference type="SAM" id="Phobius"/>
    </source>
</evidence>
<keyword evidence="3" id="KW-1185">Reference proteome</keyword>